<name>A0A1J5RQE3_9ZZZZ</name>
<dbReference type="EMBL" id="MLJW01000297">
    <property type="protein sequence ID" value="OIQ90293.1"/>
    <property type="molecule type" value="Genomic_DNA"/>
</dbReference>
<evidence type="ECO:0000313" key="3">
    <source>
        <dbReference type="EMBL" id="OIQ90293.1"/>
    </source>
</evidence>
<proteinExistence type="predicted"/>
<dbReference type="AlphaFoldDB" id="A0A1J5RQE3"/>
<gene>
    <name evidence="3" type="ORF">GALL_278050</name>
</gene>
<reference evidence="3" key="1">
    <citation type="submission" date="2016-10" db="EMBL/GenBank/DDBJ databases">
        <title>Sequence of Gallionella enrichment culture.</title>
        <authorList>
            <person name="Poehlein A."/>
            <person name="Muehling M."/>
            <person name="Daniel R."/>
        </authorList>
    </citation>
    <scope>NUCLEOTIDE SEQUENCE</scope>
</reference>
<keyword evidence="1" id="KW-0472">Membrane</keyword>
<accession>A0A1J5RQE3</accession>
<keyword evidence="1" id="KW-0812">Transmembrane</keyword>
<protein>
    <recommendedName>
        <fullName evidence="2">NfeD-like C-terminal domain-containing protein</fullName>
    </recommendedName>
</protein>
<feature type="transmembrane region" description="Helical" evidence="1">
    <location>
        <begin position="50"/>
        <end position="68"/>
    </location>
</feature>
<dbReference type="InterPro" id="IPR002810">
    <property type="entry name" value="NfeD-like_C"/>
</dbReference>
<sequence length="158" mass="16690">MMSTPIQWWIAAAVLVALELTSGSFYLLMLAVGAAAGALAAHLGLDTPFQWVVAAVFGAGPVYVLYTLRKKRVRPAPGANRDINLDIGSTVQVTTWDANGEARVHYRGADWAARFGGKGQAQPGQHRIKAMDGNTLVLEPVPSAHGNTVQAQSNTPAA</sequence>
<keyword evidence="1" id="KW-1133">Transmembrane helix</keyword>
<evidence type="ECO:0000259" key="2">
    <source>
        <dbReference type="Pfam" id="PF01957"/>
    </source>
</evidence>
<comment type="caution">
    <text evidence="3">The sequence shown here is derived from an EMBL/GenBank/DDBJ whole genome shotgun (WGS) entry which is preliminary data.</text>
</comment>
<organism evidence="3">
    <name type="scientific">mine drainage metagenome</name>
    <dbReference type="NCBI Taxonomy" id="410659"/>
    <lineage>
        <taxon>unclassified sequences</taxon>
        <taxon>metagenomes</taxon>
        <taxon>ecological metagenomes</taxon>
    </lineage>
</organism>
<evidence type="ECO:0000256" key="1">
    <source>
        <dbReference type="SAM" id="Phobius"/>
    </source>
</evidence>
<feature type="domain" description="NfeD-like C-terminal" evidence="2">
    <location>
        <begin position="85"/>
        <end position="140"/>
    </location>
</feature>
<dbReference type="Pfam" id="PF01957">
    <property type="entry name" value="NfeD"/>
    <property type="match status" value="1"/>
</dbReference>